<dbReference type="InterPro" id="IPR018159">
    <property type="entry name" value="Spectrin/alpha-actinin"/>
</dbReference>
<dbReference type="AlphaFoldDB" id="R7VA38"/>
<dbReference type="Pfam" id="PF00435">
    <property type="entry name" value="Spectrin"/>
    <property type="match status" value="3"/>
</dbReference>
<evidence type="ECO:0008006" key="6">
    <source>
        <dbReference type="Google" id="ProtNLM"/>
    </source>
</evidence>
<dbReference type="HOGENOM" id="CLU_1197426_0_0_1"/>
<reference evidence="4" key="3">
    <citation type="submission" date="2015-06" db="UniProtKB">
        <authorList>
            <consortium name="EnsemblMetazoa"/>
        </authorList>
    </citation>
    <scope>IDENTIFICATION</scope>
</reference>
<feature type="non-terminal residue" evidence="3">
    <location>
        <position position="1"/>
    </location>
</feature>
<reference evidence="5" key="1">
    <citation type="submission" date="2012-12" db="EMBL/GenBank/DDBJ databases">
        <authorList>
            <person name="Hellsten U."/>
            <person name="Grimwood J."/>
            <person name="Chapman J.A."/>
            <person name="Shapiro H."/>
            <person name="Aerts A."/>
            <person name="Otillar R.P."/>
            <person name="Terry A.Y."/>
            <person name="Boore J.L."/>
            <person name="Simakov O."/>
            <person name="Marletaz F."/>
            <person name="Cho S.-J."/>
            <person name="Edsinger-Gonzales E."/>
            <person name="Havlak P."/>
            <person name="Kuo D.-H."/>
            <person name="Larsson T."/>
            <person name="Lv J."/>
            <person name="Arendt D."/>
            <person name="Savage R."/>
            <person name="Osoegawa K."/>
            <person name="de Jong P."/>
            <person name="Lindberg D.R."/>
            <person name="Seaver E.C."/>
            <person name="Weisblat D.A."/>
            <person name="Putnam N.H."/>
            <person name="Grigoriev I.V."/>
            <person name="Rokhsar D.S."/>
        </authorList>
    </citation>
    <scope>NUCLEOTIDE SEQUENCE</scope>
    <source>
        <strain evidence="5">I ESC-2004</strain>
    </source>
</reference>
<keyword evidence="1" id="KW-0677">Repeat</keyword>
<evidence type="ECO:0000313" key="4">
    <source>
        <dbReference type="EnsemblMetazoa" id="CapteP92285"/>
    </source>
</evidence>
<dbReference type="InterPro" id="IPR002017">
    <property type="entry name" value="Spectrin_repeat"/>
</dbReference>
<evidence type="ECO:0000313" key="5">
    <source>
        <dbReference type="Proteomes" id="UP000014760"/>
    </source>
</evidence>
<sequence>QDRIDNIEQQAANFVESAHFDQDTIVAKKVNLVERYKSLVDPIKAKRSKLGDALRMQQFVRDVEDEEDWIREKEPIVASTNRGRDLIGVQNLMKKHQALQAEIGGHDPRIQNVCDQGKEMMDEGHFASEEIAKKCQGLTDRWNSLKDKSNQRSQDLEDSLQAQQYFADAHEAETWMREKEPIVGNMDYGKDEDSAEALLKKHDALMSDIDAYEQVIDGLKEQATACKVSSLL</sequence>
<keyword evidence="5" id="KW-1185">Reference proteome</keyword>
<gene>
    <name evidence="3" type="ORF">CAPTEDRAFT_92285</name>
</gene>
<dbReference type="STRING" id="283909.R7VA38"/>
<dbReference type="FunFam" id="1.20.58.60:FF:000340">
    <property type="entry name" value="Spectrin beta chain"/>
    <property type="match status" value="1"/>
</dbReference>
<dbReference type="EMBL" id="KB295398">
    <property type="protein sequence ID" value="ELU13181.1"/>
    <property type="molecule type" value="Genomic_DNA"/>
</dbReference>
<dbReference type="SMART" id="SM00150">
    <property type="entry name" value="SPEC"/>
    <property type="match status" value="2"/>
</dbReference>
<evidence type="ECO:0000256" key="1">
    <source>
        <dbReference type="ARBA" id="ARBA00022737"/>
    </source>
</evidence>
<dbReference type="Gene3D" id="1.20.58.60">
    <property type="match status" value="3"/>
</dbReference>
<dbReference type="EMBL" id="AMQN01039437">
    <property type="status" value="NOT_ANNOTATED_CDS"/>
    <property type="molecule type" value="Genomic_DNA"/>
</dbReference>
<organism evidence="3">
    <name type="scientific">Capitella teleta</name>
    <name type="common">Polychaete worm</name>
    <dbReference type="NCBI Taxonomy" id="283909"/>
    <lineage>
        <taxon>Eukaryota</taxon>
        <taxon>Metazoa</taxon>
        <taxon>Spiralia</taxon>
        <taxon>Lophotrochozoa</taxon>
        <taxon>Annelida</taxon>
        <taxon>Polychaeta</taxon>
        <taxon>Sedentaria</taxon>
        <taxon>Scolecida</taxon>
        <taxon>Capitellidae</taxon>
        <taxon>Capitella</taxon>
    </lineage>
</organism>
<name>R7VA38_CAPTE</name>
<dbReference type="CDD" id="cd00176">
    <property type="entry name" value="SPEC"/>
    <property type="match status" value="1"/>
</dbReference>
<proteinExistence type="predicted"/>
<keyword evidence="2" id="KW-0175">Coiled coil</keyword>
<accession>R7VA38</accession>
<feature type="coiled-coil region" evidence="2">
    <location>
        <begin position="195"/>
        <end position="222"/>
    </location>
</feature>
<evidence type="ECO:0000256" key="2">
    <source>
        <dbReference type="SAM" id="Coils"/>
    </source>
</evidence>
<dbReference type="Proteomes" id="UP000014760">
    <property type="component" value="Unassembled WGS sequence"/>
</dbReference>
<dbReference type="PANTHER" id="PTHR11915">
    <property type="entry name" value="SPECTRIN/FILAMIN RELATED CYTOSKELETAL PROTEIN"/>
    <property type="match status" value="1"/>
</dbReference>
<evidence type="ECO:0000313" key="3">
    <source>
        <dbReference type="EMBL" id="ELU13181.1"/>
    </source>
</evidence>
<reference evidence="3 5" key="2">
    <citation type="journal article" date="2013" name="Nature">
        <title>Insights into bilaterian evolution from three spiralian genomes.</title>
        <authorList>
            <person name="Simakov O."/>
            <person name="Marletaz F."/>
            <person name="Cho S.J."/>
            <person name="Edsinger-Gonzales E."/>
            <person name="Havlak P."/>
            <person name="Hellsten U."/>
            <person name="Kuo D.H."/>
            <person name="Larsson T."/>
            <person name="Lv J."/>
            <person name="Arendt D."/>
            <person name="Savage R."/>
            <person name="Osoegawa K."/>
            <person name="de Jong P."/>
            <person name="Grimwood J."/>
            <person name="Chapman J.A."/>
            <person name="Shapiro H."/>
            <person name="Aerts A."/>
            <person name="Otillar R.P."/>
            <person name="Terry A.Y."/>
            <person name="Boore J.L."/>
            <person name="Grigoriev I.V."/>
            <person name="Lindberg D.R."/>
            <person name="Seaver E.C."/>
            <person name="Weisblat D.A."/>
            <person name="Putnam N.H."/>
            <person name="Rokhsar D.S."/>
        </authorList>
    </citation>
    <scope>NUCLEOTIDE SEQUENCE</scope>
    <source>
        <strain evidence="3 5">I ESC-2004</strain>
    </source>
</reference>
<protein>
    <recommendedName>
        <fullName evidence="6">Alpha-spectrin</fullName>
    </recommendedName>
</protein>
<dbReference type="SUPFAM" id="SSF46966">
    <property type="entry name" value="Spectrin repeat"/>
    <property type="match status" value="2"/>
</dbReference>
<dbReference type="OMA" id="RINESWA"/>
<dbReference type="OrthoDB" id="6018565at2759"/>
<dbReference type="EnsemblMetazoa" id="CapteT92285">
    <property type="protein sequence ID" value="CapteP92285"/>
    <property type="gene ID" value="CapteG92285"/>
</dbReference>